<keyword evidence="3" id="KW-1185">Reference proteome</keyword>
<evidence type="ECO:0000256" key="1">
    <source>
        <dbReference type="SAM" id="SignalP"/>
    </source>
</evidence>
<name>A0A2J6S039_HYAVF</name>
<reference evidence="2 3" key="1">
    <citation type="submission" date="2016-04" db="EMBL/GenBank/DDBJ databases">
        <title>A degradative enzymes factory behind the ericoid mycorrhizal symbiosis.</title>
        <authorList>
            <consortium name="DOE Joint Genome Institute"/>
            <person name="Martino E."/>
            <person name="Morin E."/>
            <person name="Grelet G."/>
            <person name="Kuo A."/>
            <person name="Kohler A."/>
            <person name="Daghino S."/>
            <person name="Barry K."/>
            <person name="Choi C."/>
            <person name="Cichocki N."/>
            <person name="Clum A."/>
            <person name="Copeland A."/>
            <person name="Hainaut M."/>
            <person name="Haridas S."/>
            <person name="Labutti K."/>
            <person name="Lindquist E."/>
            <person name="Lipzen A."/>
            <person name="Khouja H.-R."/>
            <person name="Murat C."/>
            <person name="Ohm R."/>
            <person name="Olson A."/>
            <person name="Spatafora J."/>
            <person name="Veneault-Fourrey C."/>
            <person name="Henrissat B."/>
            <person name="Grigoriev I."/>
            <person name="Martin F."/>
            <person name="Perotto S."/>
        </authorList>
    </citation>
    <scope>NUCLEOTIDE SEQUENCE [LARGE SCALE GENOMIC DNA]</scope>
    <source>
        <strain evidence="2 3">F</strain>
    </source>
</reference>
<sequence>MYFIKAAVMLLSAALMGTALGSSVGAPVERNGTWYSPEEYSFLELADGRLQITPLHAPLNDKRQFQFCVYWDAPVVCKDGLSDTNVCTYDYCSCGGVNLSCQAGTTCTQSCQCFVFCANDW</sequence>
<accession>A0A2J6S039</accession>
<feature type="signal peptide" evidence="1">
    <location>
        <begin position="1"/>
        <end position="21"/>
    </location>
</feature>
<gene>
    <name evidence="2" type="ORF">L207DRAFT_579083</name>
</gene>
<evidence type="ECO:0000313" key="3">
    <source>
        <dbReference type="Proteomes" id="UP000235786"/>
    </source>
</evidence>
<proteinExistence type="predicted"/>
<dbReference type="EMBL" id="KZ613941">
    <property type="protein sequence ID" value="PMD44128.1"/>
    <property type="molecule type" value="Genomic_DNA"/>
</dbReference>
<evidence type="ECO:0000313" key="2">
    <source>
        <dbReference type="EMBL" id="PMD44128.1"/>
    </source>
</evidence>
<dbReference type="AlphaFoldDB" id="A0A2J6S039"/>
<protein>
    <submittedName>
        <fullName evidence="2">Uncharacterized protein</fullName>
    </submittedName>
</protein>
<dbReference type="Proteomes" id="UP000235786">
    <property type="component" value="Unassembled WGS sequence"/>
</dbReference>
<organism evidence="2 3">
    <name type="scientific">Hyaloscypha variabilis (strain UAMH 11265 / GT02V1 / F)</name>
    <name type="common">Meliniomyces variabilis</name>
    <dbReference type="NCBI Taxonomy" id="1149755"/>
    <lineage>
        <taxon>Eukaryota</taxon>
        <taxon>Fungi</taxon>
        <taxon>Dikarya</taxon>
        <taxon>Ascomycota</taxon>
        <taxon>Pezizomycotina</taxon>
        <taxon>Leotiomycetes</taxon>
        <taxon>Helotiales</taxon>
        <taxon>Hyaloscyphaceae</taxon>
        <taxon>Hyaloscypha</taxon>
        <taxon>Hyaloscypha variabilis</taxon>
    </lineage>
</organism>
<keyword evidence="1" id="KW-0732">Signal</keyword>
<dbReference type="OrthoDB" id="10351484at2759"/>
<feature type="chain" id="PRO_5014324576" evidence="1">
    <location>
        <begin position="22"/>
        <end position="121"/>
    </location>
</feature>